<dbReference type="GO" id="GO:0046872">
    <property type="term" value="F:metal ion binding"/>
    <property type="evidence" value="ECO:0007669"/>
    <property type="project" value="UniProtKB-KW"/>
</dbReference>
<proteinExistence type="inferred from homology"/>
<gene>
    <name evidence="17" type="ORF">HHI36_004537</name>
</gene>
<dbReference type="InterPro" id="IPR002401">
    <property type="entry name" value="Cyt_P450_E_grp-I"/>
</dbReference>
<dbReference type="PROSITE" id="PS00086">
    <property type="entry name" value="CYTOCHROME_P450"/>
    <property type="match status" value="1"/>
</dbReference>
<keyword evidence="16" id="KW-0812">Transmembrane</keyword>
<evidence type="ECO:0000256" key="9">
    <source>
        <dbReference type="ARBA" id="ARBA00022848"/>
    </source>
</evidence>
<evidence type="ECO:0000313" key="17">
    <source>
        <dbReference type="EMBL" id="KAL3281326.1"/>
    </source>
</evidence>
<evidence type="ECO:0000256" key="10">
    <source>
        <dbReference type="ARBA" id="ARBA00023002"/>
    </source>
</evidence>
<keyword evidence="10 15" id="KW-0560">Oxidoreductase</keyword>
<evidence type="ECO:0000256" key="15">
    <source>
        <dbReference type="RuleBase" id="RU000461"/>
    </source>
</evidence>
<evidence type="ECO:0000256" key="16">
    <source>
        <dbReference type="SAM" id="Phobius"/>
    </source>
</evidence>
<dbReference type="PRINTS" id="PR00385">
    <property type="entry name" value="P450"/>
</dbReference>
<evidence type="ECO:0000256" key="4">
    <source>
        <dbReference type="ARBA" id="ARBA00004406"/>
    </source>
</evidence>
<evidence type="ECO:0000256" key="7">
    <source>
        <dbReference type="ARBA" id="ARBA00022723"/>
    </source>
</evidence>
<dbReference type="PRINTS" id="PR00463">
    <property type="entry name" value="EP450I"/>
</dbReference>
<keyword evidence="12 15" id="KW-0503">Monooxygenase</keyword>
<comment type="caution">
    <text evidence="17">The sequence shown here is derived from an EMBL/GenBank/DDBJ whole genome shotgun (WGS) entry which is preliminary data.</text>
</comment>
<keyword evidence="8" id="KW-0256">Endoplasmic reticulum</keyword>
<dbReference type="GO" id="GO:0005789">
    <property type="term" value="C:endoplasmic reticulum membrane"/>
    <property type="evidence" value="ECO:0007669"/>
    <property type="project" value="UniProtKB-SubCell"/>
</dbReference>
<evidence type="ECO:0000256" key="3">
    <source>
        <dbReference type="ARBA" id="ARBA00004174"/>
    </source>
</evidence>
<dbReference type="SUPFAM" id="SSF48264">
    <property type="entry name" value="Cytochrome P450"/>
    <property type="match status" value="1"/>
</dbReference>
<evidence type="ECO:0000256" key="13">
    <source>
        <dbReference type="ARBA" id="ARBA00023136"/>
    </source>
</evidence>
<comment type="subcellular location">
    <subcellularLocation>
        <location evidence="4">Endoplasmic reticulum membrane</location>
        <topology evidence="4">Peripheral membrane protein</topology>
    </subcellularLocation>
    <subcellularLocation>
        <location evidence="3">Microsome membrane</location>
        <topology evidence="3">Peripheral membrane protein</topology>
    </subcellularLocation>
</comment>
<sequence length="499" mass="58323">MDQIPSTVVYFLLISVVIAGCTWFFQYMSIKRRHLQLLGKITKVPGLPIIGNALSLFGTTSEIFDLFVKYFFEYGPNFLLWFGNIPVVIIGKPEDLERTMQSQSCLSKGYFYEFTKLVVGEGLFSAPVHKWRKTRKIIQPTFNSKILNYFLPIFAETSGIFVNEILLRYVNRKDIDWFPLFSSVHLDTISQTAMGMNTDAQRRKTNFVDHLNTALRITFFRMTNVFLHPDIIFKFTRFSAEVNTAVKFMKKFTNERDLENRPDDLSFGDEPSKRKVFLEFLLELDHKGNKFTDQELIDEVMTFFVGGTDTSAVTSCFFLSMMGMHQDIQQRVFEEILEVIGPEKSADVEDLTKLQLLERCLKETLRIFPPAPFIAREVKDKEVKLTDYVLPVGTVLLFSIFYTHRCPDYWENPLKFDPDRFLPEVFSKKHPYSFIPFSGGLRNCVGIRYSYMNLKNLLSMILRKYKVYCDYKSIEEIELENCIVVKPIHGFKIHFEERR</sequence>
<dbReference type="AlphaFoldDB" id="A0ABD2NRH5"/>
<name>A0ABD2NRH5_9CUCU</name>
<evidence type="ECO:0000313" key="18">
    <source>
        <dbReference type="Proteomes" id="UP001516400"/>
    </source>
</evidence>
<keyword evidence="7 14" id="KW-0479">Metal-binding</keyword>
<dbReference type="InterPro" id="IPR050196">
    <property type="entry name" value="Cytochrome_P450_Monoox"/>
</dbReference>
<evidence type="ECO:0000256" key="6">
    <source>
        <dbReference type="ARBA" id="ARBA00022617"/>
    </source>
</evidence>
<accession>A0ABD2NRH5</accession>
<evidence type="ECO:0000256" key="12">
    <source>
        <dbReference type="ARBA" id="ARBA00023033"/>
    </source>
</evidence>
<dbReference type="InterPro" id="IPR001128">
    <property type="entry name" value="Cyt_P450"/>
</dbReference>
<reference evidence="17 18" key="1">
    <citation type="journal article" date="2021" name="BMC Biol.">
        <title>Horizontally acquired antibacterial genes associated with adaptive radiation of ladybird beetles.</title>
        <authorList>
            <person name="Li H.S."/>
            <person name="Tang X.F."/>
            <person name="Huang Y.H."/>
            <person name="Xu Z.Y."/>
            <person name="Chen M.L."/>
            <person name="Du X.Y."/>
            <person name="Qiu B.Y."/>
            <person name="Chen P.T."/>
            <person name="Zhang W."/>
            <person name="Slipinski A."/>
            <person name="Escalona H.E."/>
            <person name="Waterhouse R.M."/>
            <person name="Zwick A."/>
            <person name="Pang H."/>
        </authorList>
    </citation>
    <scope>NUCLEOTIDE SEQUENCE [LARGE SCALE GENOMIC DNA]</scope>
    <source>
        <strain evidence="17">SYSU2018</strain>
    </source>
</reference>
<dbReference type="InterPro" id="IPR036396">
    <property type="entry name" value="Cyt_P450_sf"/>
</dbReference>
<dbReference type="Pfam" id="PF00067">
    <property type="entry name" value="p450"/>
    <property type="match status" value="1"/>
</dbReference>
<evidence type="ECO:0000256" key="2">
    <source>
        <dbReference type="ARBA" id="ARBA00003690"/>
    </source>
</evidence>
<dbReference type="Proteomes" id="UP001516400">
    <property type="component" value="Unassembled WGS sequence"/>
</dbReference>
<keyword evidence="11 14" id="KW-0408">Iron</keyword>
<keyword evidence="9" id="KW-0492">Microsome</keyword>
<organism evidence="17 18">
    <name type="scientific">Cryptolaemus montrouzieri</name>
    <dbReference type="NCBI Taxonomy" id="559131"/>
    <lineage>
        <taxon>Eukaryota</taxon>
        <taxon>Metazoa</taxon>
        <taxon>Ecdysozoa</taxon>
        <taxon>Arthropoda</taxon>
        <taxon>Hexapoda</taxon>
        <taxon>Insecta</taxon>
        <taxon>Pterygota</taxon>
        <taxon>Neoptera</taxon>
        <taxon>Endopterygota</taxon>
        <taxon>Coleoptera</taxon>
        <taxon>Polyphaga</taxon>
        <taxon>Cucujiformia</taxon>
        <taxon>Coccinelloidea</taxon>
        <taxon>Coccinellidae</taxon>
        <taxon>Scymninae</taxon>
        <taxon>Scymnini</taxon>
        <taxon>Cryptolaemus</taxon>
    </lineage>
</organism>
<evidence type="ECO:0000256" key="1">
    <source>
        <dbReference type="ARBA" id="ARBA00001971"/>
    </source>
</evidence>
<comment type="similarity">
    <text evidence="5 15">Belongs to the cytochrome P450 family.</text>
</comment>
<evidence type="ECO:0000256" key="11">
    <source>
        <dbReference type="ARBA" id="ARBA00023004"/>
    </source>
</evidence>
<dbReference type="EMBL" id="JABFTP020000144">
    <property type="protein sequence ID" value="KAL3281326.1"/>
    <property type="molecule type" value="Genomic_DNA"/>
</dbReference>
<dbReference type="PANTHER" id="PTHR24291">
    <property type="entry name" value="CYTOCHROME P450 FAMILY 4"/>
    <property type="match status" value="1"/>
</dbReference>
<dbReference type="PANTHER" id="PTHR24291:SF189">
    <property type="entry name" value="CYTOCHROME P450 4C3-RELATED"/>
    <property type="match status" value="1"/>
</dbReference>
<dbReference type="Gene3D" id="1.10.630.10">
    <property type="entry name" value="Cytochrome P450"/>
    <property type="match status" value="1"/>
</dbReference>
<feature type="transmembrane region" description="Helical" evidence="16">
    <location>
        <begin position="6"/>
        <end position="25"/>
    </location>
</feature>
<dbReference type="CDD" id="cd20628">
    <property type="entry name" value="CYP4"/>
    <property type="match status" value="1"/>
</dbReference>
<evidence type="ECO:0000256" key="14">
    <source>
        <dbReference type="PIRSR" id="PIRSR602401-1"/>
    </source>
</evidence>
<comment type="function">
    <text evidence="2">May be involved in the metabolism of insect hormones and in the breakdown of synthetic insecticides.</text>
</comment>
<protein>
    <recommendedName>
        <fullName evidence="19">Cytochrome P450</fullName>
    </recommendedName>
</protein>
<keyword evidence="18" id="KW-1185">Reference proteome</keyword>
<comment type="cofactor">
    <cofactor evidence="1 14">
        <name>heme</name>
        <dbReference type="ChEBI" id="CHEBI:30413"/>
    </cofactor>
</comment>
<evidence type="ECO:0000256" key="8">
    <source>
        <dbReference type="ARBA" id="ARBA00022824"/>
    </source>
</evidence>
<evidence type="ECO:0000256" key="5">
    <source>
        <dbReference type="ARBA" id="ARBA00010617"/>
    </source>
</evidence>
<feature type="binding site" description="axial binding residue" evidence="14">
    <location>
        <position position="444"/>
    </location>
    <ligand>
        <name>heme</name>
        <dbReference type="ChEBI" id="CHEBI:30413"/>
    </ligand>
    <ligandPart>
        <name>Fe</name>
        <dbReference type="ChEBI" id="CHEBI:18248"/>
    </ligandPart>
</feature>
<dbReference type="GO" id="GO:0004497">
    <property type="term" value="F:monooxygenase activity"/>
    <property type="evidence" value="ECO:0007669"/>
    <property type="project" value="UniProtKB-KW"/>
</dbReference>
<keyword evidence="13 16" id="KW-0472">Membrane</keyword>
<dbReference type="InterPro" id="IPR017972">
    <property type="entry name" value="Cyt_P450_CS"/>
</dbReference>
<keyword evidence="16" id="KW-1133">Transmembrane helix</keyword>
<keyword evidence="6 14" id="KW-0349">Heme</keyword>
<evidence type="ECO:0008006" key="19">
    <source>
        <dbReference type="Google" id="ProtNLM"/>
    </source>
</evidence>